<dbReference type="Proteomes" id="UP000037923">
    <property type="component" value="Unassembled WGS sequence"/>
</dbReference>
<evidence type="ECO:0000313" key="2">
    <source>
        <dbReference type="EMBL" id="KPA78218.1"/>
    </source>
</evidence>
<keyword evidence="1" id="KW-1133">Transmembrane helix</keyword>
<dbReference type="GeneID" id="26906668"/>
<dbReference type="RefSeq" id="XP_015656657.1">
    <property type="nucleotide sequence ID" value="XM_015804679.1"/>
</dbReference>
<evidence type="ECO:0008006" key="4">
    <source>
        <dbReference type="Google" id="ProtNLM"/>
    </source>
</evidence>
<organism evidence="2 3">
    <name type="scientific">Leptomonas pyrrhocoris</name>
    <name type="common">Firebug parasite</name>
    <dbReference type="NCBI Taxonomy" id="157538"/>
    <lineage>
        <taxon>Eukaryota</taxon>
        <taxon>Discoba</taxon>
        <taxon>Euglenozoa</taxon>
        <taxon>Kinetoplastea</taxon>
        <taxon>Metakinetoplastina</taxon>
        <taxon>Trypanosomatida</taxon>
        <taxon>Trypanosomatidae</taxon>
        <taxon>Leishmaniinae</taxon>
        <taxon>Leptomonas</taxon>
    </lineage>
</organism>
<feature type="transmembrane region" description="Helical" evidence="1">
    <location>
        <begin position="34"/>
        <end position="59"/>
    </location>
</feature>
<dbReference type="EMBL" id="LGTL01000014">
    <property type="protein sequence ID" value="KPA78218.1"/>
    <property type="molecule type" value="Genomic_DNA"/>
</dbReference>
<protein>
    <recommendedName>
        <fullName evidence="4">Transmembrane protein</fullName>
    </recommendedName>
</protein>
<keyword evidence="1" id="KW-0812">Transmembrane</keyword>
<evidence type="ECO:0000313" key="3">
    <source>
        <dbReference type="Proteomes" id="UP000037923"/>
    </source>
</evidence>
<dbReference type="VEuPathDB" id="TriTrypDB:LpyrH10_14_0940"/>
<gene>
    <name evidence="2" type="ORF">ABB37_06379</name>
</gene>
<proteinExistence type="predicted"/>
<keyword evidence="3" id="KW-1185">Reference proteome</keyword>
<sequence>MIRRCDFCVSGVCCTPRRLLWLSRSRFLQDECTVPLFLCLFLSFFDFFWSGFFFFSLLGPVMTNFFFLFDSLRCCFSWDVSVFVLVWFTLMGRVARRRRR</sequence>
<dbReference type="AlphaFoldDB" id="A0A0N0DTZ9"/>
<reference evidence="2 3" key="1">
    <citation type="submission" date="2015-07" db="EMBL/GenBank/DDBJ databases">
        <title>High-quality genome of monoxenous trypanosomatid Leptomonas pyrrhocoris.</title>
        <authorList>
            <person name="Flegontov P."/>
            <person name="Butenko A."/>
            <person name="Firsov S."/>
            <person name="Vlcek C."/>
            <person name="Logacheva M.D."/>
            <person name="Field M."/>
            <person name="Filatov D."/>
            <person name="Flegontova O."/>
            <person name="Gerasimov E."/>
            <person name="Jackson A.P."/>
            <person name="Kelly S."/>
            <person name="Opperdoes F."/>
            <person name="O'Reilly A."/>
            <person name="Votypka J."/>
            <person name="Yurchenko V."/>
            <person name="Lukes J."/>
        </authorList>
    </citation>
    <scope>NUCLEOTIDE SEQUENCE [LARGE SCALE GENOMIC DNA]</scope>
    <source>
        <strain evidence="2">H10</strain>
    </source>
</reference>
<keyword evidence="1" id="KW-0472">Membrane</keyword>
<evidence type="ECO:0000256" key="1">
    <source>
        <dbReference type="SAM" id="Phobius"/>
    </source>
</evidence>
<name>A0A0N0DTZ9_LEPPY</name>
<accession>A0A0N0DTZ9</accession>
<comment type="caution">
    <text evidence="2">The sequence shown here is derived from an EMBL/GenBank/DDBJ whole genome shotgun (WGS) entry which is preliminary data.</text>
</comment>
<feature type="transmembrane region" description="Helical" evidence="1">
    <location>
        <begin position="65"/>
        <end position="90"/>
    </location>
</feature>